<dbReference type="InterPro" id="IPR003018">
    <property type="entry name" value="GAF"/>
</dbReference>
<dbReference type="FunFam" id="3.30.70.270:FF:000001">
    <property type="entry name" value="Diguanylate cyclase domain protein"/>
    <property type="match status" value="1"/>
</dbReference>
<organism evidence="6 7">
    <name type="scientific">Candidatus Nitrobium versatile</name>
    <dbReference type="NCBI Taxonomy" id="2884831"/>
    <lineage>
        <taxon>Bacteria</taxon>
        <taxon>Pseudomonadati</taxon>
        <taxon>Nitrospirota</taxon>
        <taxon>Nitrospiria</taxon>
        <taxon>Nitrospirales</taxon>
        <taxon>Nitrospiraceae</taxon>
        <taxon>Candidatus Nitrobium</taxon>
    </lineage>
</organism>
<evidence type="ECO:0000256" key="1">
    <source>
        <dbReference type="ARBA" id="ARBA00051114"/>
    </source>
</evidence>
<evidence type="ECO:0000259" key="5">
    <source>
        <dbReference type="PROSITE" id="PS50887"/>
    </source>
</evidence>
<dbReference type="Gene3D" id="3.30.450.20">
    <property type="entry name" value="PAS domain"/>
    <property type="match status" value="1"/>
</dbReference>
<dbReference type="SMART" id="SM00267">
    <property type="entry name" value="GGDEF"/>
    <property type="match status" value="1"/>
</dbReference>
<feature type="compositionally biased region" description="Polar residues" evidence="2">
    <location>
        <begin position="10"/>
        <end position="28"/>
    </location>
</feature>
<dbReference type="SUPFAM" id="SSF55781">
    <property type="entry name" value="GAF domain-like"/>
    <property type="match status" value="1"/>
</dbReference>
<dbReference type="Gene3D" id="3.30.450.40">
    <property type="match status" value="1"/>
</dbReference>
<evidence type="ECO:0000259" key="3">
    <source>
        <dbReference type="PROSITE" id="PS50113"/>
    </source>
</evidence>
<evidence type="ECO:0000259" key="4">
    <source>
        <dbReference type="PROSITE" id="PS50883"/>
    </source>
</evidence>
<dbReference type="Gene3D" id="3.30.70.270">
    <property type="match status" value="1"/>
</dbReference>
<dbReference type="PANTHER" id="PTHR44757">
    <property type="entry name" value="DIGUANYLATE CYCLASE DGCP"/>
    <property type="match status" value="1"/>
</dbReference>
<dbReference type="InterPro" id="IPR013656">
    <property type="entry name" value="PAS_4"/>
</dbReference>
<reference evidence="6" key="2">
    <citation type="submission" date="2021-08" db="EMBL/GenBank/DDBJ databases">
        <authorList>
            <person name="Dalcin Martins P."/>
        </authorList>
    </citation>
    <scope>NUCLEOTIDE SEQUENCE</scope>
    <source>
        <strain evidence="6">MAG_39</strain>
    </source>
</reference>
<dbReference type="Pfam" id="PF00563">
    <property type="entry name" value="EAL"/>
    <property type="match status" value="1"/>
</dbReference>
<dbReference type="GO" id="GO:0071732">
    <property type="term" value="P:cellular response to nitric oxide"/>
    <property type="evidence" value="ECO:0007669"/>
    <property type="project" value="UniProtKB-ARBA"/>
</dbReference>
<dbReference type="Pfam" id="PF00990">
    <property type="entry name" value="GGDEF"/>
    <property type="match status" value="1"/>
</dbReference>
<dbReference type="InterPro" id="IPR035919">
    <property type="entry name" value="EAL_sf"/>
</dbReference>
<dbReference type="PROSITE" id="PS50887">
    <property type="entry name" value="GGDEF"/>
    <property type="match status" value="1"/>
</dbReference>
<feature type="region of interest" description="Disordered" evidence="2">
    <location>
        <begin position="1"/>
        <end position="28"/>
    </location>
</feature>
<dbReference type="Proteomes" id="UP000705867">
    <property type="component" value="Unassembled WGS sequence"/>
</dbReference>
<accession>A0A953M1F2</accession>
<dbReference type="PANTHER" id="PTHR44757:SF2">
    <property type="entry name" value="BIOFILM ARCHITECTURE MAINTENANCE PROTEIN MBAA"/>
    <property type="match status" value="1"/>
</dbReference>
<dbReference type="AlphaFoldDB" id="A0A953M1F2"/>
<dbReference type="InterPro" id="IPR035965">
    <property type="entry name" value="PAS-like_dom_sf"/>
</dbReference>
<dbReference type="SMART" id="SM00052">
    <property type="entry name" value="EAL"/>
    <property type="match status" value="1"/>
</dbReference>
<dbReference type="CDD" id="cd00130">
    <property type="entry name" value="PAS"/>
    <property type="match status" value="1"/>
</dbReference>
<dbReference type="Pfam" id="PF01590">
    <property type="entry name" value="GAF"/>
    <property type="match status" value="1"/>
</dbReference>
<dbReference type="PROSITE" id="PS50883">
    <property type="entry name" value="EAL"/>
    <property type="match status" value="1"/>
</dbReference>
<dbReference type="EMBL" id="JAIOIV010000034">
    <property type="protein sequence ID" value="MBZ0155523.1"/>
    <property type="molecule type" value="Genomic_DNA"/>
</dbReference>
<dbReference type="NCBIfam" id="TIGR00229">
    <property type="entry name" value="sensory_box"/>
    <property type="match status" value="1"/>
</dbReference>
<dbReference type="InterPro" id="IPR043128">
    <property type="entry name" value="Rev_trsase/Diguanyl_cyclase"/>
</dbReference>
<dbReference type="InterPro" id="IPR029016">
    <property type="entry name" value="GAF-like_dom_sf"/>
</dbReference>
<gene>
    <name evidence="6" type="ORF">K8I29_04820</name>
</gene>
<dbReference type="GO" id="GO:0071111">
    <property type="term" value="F:cyclic-guanylate-specific phosphodiesterase activity"/>
    <property type="evidence" value="ECO:0007669"/>
    <property type="project" value="UniProtKB-EC"/>
</dbReference>
<sequence>MESGGDRLPSQENESGRSAENAFSSRLSETLRREEQRLKELRAELEETVDRYTAELKRVREELERTLKDARIYAENIVNTVREPLLILDPALNIVSANRSFYAIFRTRPGDVEGKPLFELECCCHWNTAELRGLLESVLAEHKPLDGYEVTVSLGEAGYQTMLLNARQIYRGDTEQQLILLAIEDITERRRAEQQLQKAKELSDVLNNINTVIHSTLDFEEVMRRAVQEAGTALAVDAAVIGLLEAGSFIIKYGYRVPEEFIDAHVSPERFRSAQYAASARDVVVFNDSYTDDRLNQEDIRRFGIRSLLSAPFIRRGSVLGTINLYSTIPFFFTDYHVDFARKLAASLSLALENARLFEDRKRIEEEMRHMAHHDELTGLPNRRLFMDIIRVECAQVRRHRLRLALFFLDLDRFKEVNDTLGHEVGDRLLKEVAVRLRANVRESDTISRAGGDEFTITLADISRVEVIGEVAQKLTRAFQYPFMIAGHELCITVSIGISIYPDDSEDIGTLFRYADIALYHAKEQGRNNYQFYNPEITVRSIERIRLEGMLRQTVERGELEVHYQPQVAITTRRMVCAEALVRWRHPERGLLEAKQFIPAAEDTGLIRAIDEWVVRTACEHVRAWRESGLSPVCITVNLSARAFQNPDLVNTIAQILKETGTPPQHLDIEITETLAMSNVEQTSARLRELREMGMHTSLDDFGTGYSSLGYLKKLSVQKLKIDHSLIQDIATDPDDRAVISAVTAMAHTLGMKVLAEGVETEDQLSFLRTTHCDEAQGYLFSKPLPAEELKKLIASGR</sequence>
<dbReference type="Gene3D" id="3.20.20.450">
    <property type="entry name" value="EAL domain"/>
    <property type="match status" value="1"/>
</dbReference>
<evidence type="ECO:0000313" key="7">
    <source>
        <dbReference type="Proteomes" id="UP000705867"/>
    </source>
</evidence>
<dbReference type="Pfam" id="PF08448">
    <property type="entry name" value="PAS_4"/>
    <property type="match status" value="1"/>
</dbReference>
<protein>
    <submittedName>
        <fullName evidence="6">EAL domain-containing protein</fullName>
    </submittedName>
</protein>
<dbReference type="SUPFAM" id="SSF141868">
    <property type="entry name" value="EAL domain-like"/>
    <property type="match status" value="1"/>
</dbReference>
<proteinExistence type="predicted"/>
<dbReference type="NCBIfam" id="TIGR00254">
    <property type="entry name" value="GGDEF"/>
    <property type="match status" value="1"/>
</dbReference>
<dbReference type="InterPro" id="IPR000700">
    <property type="entry name" value="PAS-assoc_C"/>
</dbReference>
<dbReference type="InterPro" id="IPR029787">
    <property type="entry name" value="Nucleotide_cyclase"/>
</dbReference>
<feature type="domain" description="EAL" evidence="4">
    <location>
        <begin position="544"/>
        <end position="798"/>
    </location>
</feature>
<dbReference type="CDD" id="cd01949">
    <property type="entry name" value="GGDEF"/>
    <property type="match status" value="1"/>
</dbReference>
<dbReference type="FunFam" id="3.20.20.450:FF:000001">
    <property type="entry name" value="Cyclic di-GMP phosphodiesterase yahA"/>
    <property type="match status" value="1"/>
</dbReference>
<feature type="domain" description="GGDEF" evidence="5">
    <location>
        <begin position="402"/>
        <end position="535"/>
    </location>
</feature>
<dbReference type="PROSITE" id="PS50113">
    <property type="entry name" value="PAC"/>
    <property type="match status" value="1"/>
</dbReference>
<evidence type="ECO:0000313" key="6">
    <source>
        <dbReference type="EMBL" id="MBZ0155523.1"/>
    </source>
</evidence>
<dbReference type="InterPro" id="IPR000160">
    <property type="entry name" value="GGDEF_dom"/>
</dbReference>
<reference evidence="6" key="1">
    <citation type="journal article" date="2021" name="bioRxiv">
        <title>Unraveling nitrogen, sulfur and carbon metabolic pathways and microbial community transcriptional responses to substrate deprivation and toxicity stresses in a bioreactor mimicking anoxic brackish coastal sediment conditions.</title>
        <authorList>
            <person name="Martins P.D."/>
            <person name="Echeveste M.J."/>
            <person name="Arshad A."/>
            <person name="Kurth J."/>
            <person name="Ouboter H."/>
            <person name="Jetten M.S.M."/>
            <person name="Welte C.U."/>
        </authorList>
    </citation>
    <scope>NUCLEOTIDE SEQUENCE</scope>
    <source>
        <strain evidence="6">MAG_39</strain>
    </source>
</reference>
<dbReference type="InterPro" id="IPR001633">
    <property type="entry name" value="EAL_dom"/>
</dbReference>
<name>A0A953M1F2_9BACT</name>
<dbReference type="SUPFAM" id="SSF55073">
    <property type="entry name" value="Nucleotide cyclase"/>
    <property type="match status" value="1"/>
</dbReference>
<comment type="caution">
    <text evidence="6">The sequence shown here is derived from an EMBL/GenBank/DDBJ whole genome shotgun (WGS) entry which is preliminary data.</text>
</comment>
<dbReference type="InterPro" id="IPR000014">
    <property type="entry name" value="PAS"/>
</dbReference>
<dbReference type="SUPFAM" id="SSF55785">
    <property type="entry name" value="PYP-like sensor domain (PAS domain)"/>
    <property type="match status" value="1"/>
</dbReference>
<dbReference type="CDD" id="cd01948">
    <property type="entry name" value="EAL"/>
    <property type="match status" value="1"/>
</dbReference>
<dbReference type="SMART" id="SM00065">
    <property type="entry name" value="GAF"/>
    <property type="match status" value="1"/>
</dbReference>
<comment type="catalytic activity">
    <reaction evidence="1">
        <text>3',3'-c-di-GMP + H2O = 5'-phosphoguanylyl(3'-&gt;5')guanosine + H(+)</text>
        <dbReference type="Rhea" id="RHEA:24902"/>
        <dbReference type="ChEBI" id="CHEBI:15377"/>
        <dbReference type="ChEBI" id="CHEBI:15378"/>
        <dbReference type="ChEBI" id="CHEBI:58754"/>
        <dbReference type="ChEBI" id="CHEBI:58805"/>
        <dbReference type="EC" id="3.1.4.52"/>
    </reaction>
    <physiologicalReaction direction="left-to-right" evidence="1">
        <dbReference type="Rhea" id="RHEA:24903"/>
    </physiologicalReaction>
</comment>
<dbReference type="InterPro" id="IPR052155">
    <property type="entry name" value="Biofilm_reg_signaling"/>
</dbReference>
<feature type="domain" description="PAC" evidence="3">
    <location>
        <begin position="146"/>
        <end position="198"/>
    </location>
</feature>
<evidence type="ECO:0000256" key="2">
    <source>
        <dbReference type="SAM" id="MobiDB-lite"/>
    </source>
</evidence>